<reference evidence="2 3" key="1">
    <citation type="journal article" date="2016" name="Nat. Commun.">
        <title>Thousands of microbial genomes shed light on interconnected biogeochemical processes in an aquifer system.</title>
        <authorList>
            <person name="Anantharaman K."/>
            <person name="Brown C.T."/>
            <person name="Hug L.A."/>
            <person name="Sharon I."/>
            <person name="Castelle C.J."/>
            <person name="Probst A.J."/>
            <person name="Thomas B.C."/>
            <person name="Singh A."/>
            <person name="Wilkins M.J."/>
            <person name="Karaoz U."/>
            <person name="Brodie E.L."/>
            <person name="Williams K.H."/>
            <person name="Hubbard S.S."/>
            <person name="Banfield J.F."/>
        </authorList>
    </citation>
    <scope>NUCLEOTIDE SEQUENCE [LARGE SCALE GENOMIC DNA]</scope>
</reference>
<protein>
    <recommendedName>
        <fullName evidence="1">MoxR domain-containing protein</fullName>
    </recommendedName>
</protein>
<dbReference type="InterPro" id="IPR045427">
    <property type="entry name" value="MoxR"/>
</dbReference>
<evidence type="ECO:0000259" key="1">
    <source>
        <dbReference type="Pfam" id="PF20030"/>
    </source>
</evidence>
<proteinExistence type="predicted"/>
<sequence length="349" mass="38030">MLNRIKEILSAKFIFTDDIVEILAVALTAKKNCILWGPGGHGKSAMMTEVVNGLGLASETWVQSFGEGLDEAALWGGLDFGKLERDKVLEYFPERSFLTRRIAVFEELFDAPASVLLSLKDTMTSGALRKGAQVFPMRTECIIGLTNREPAELAEMGPAAAALVERFPLQLRVTWPSYAASDYEAMYKKYPSGLNGFTPILAQVIGKAVADGNVVSPRTAIHARDAVIGRAEARGAREVEKTDLAALRFVPGLEKLGDTIVAEVEAAMARAAAAKALEGIECRFTEIGADLGDTPIKNLQTAKRLAVLENELAEVRCPDELVKKRDGLRQAISQKISEVRRKAEELTRI</sequence>
<feature type="domain" description="MoxR" evidence="1">
    <location>
        <begin position="2"/>
        <end position="173"/>
    </location>
</feature>
<dbReference type="Proteomes" id="UP000176377">
    <property type="component" value="Unassembled WGS sequence"/>
</dbReference>
<dbReference type="Gene3D" id="3.40.50.300">
    <property type="entry name" value="P-loop containing nucleotide triphosphate hydrolases"/>
    <property type="match status" value="1"/>
</dbReference>
<dbReference type="SUPFAM" id="SSF52540">
    <property type="entry name" value="P-loop containing nucleoside triphosphate hydrolases"/>
    <property type="match status" value="1"/>
</dbReference>
<dbReference type="EMBL" id="MFLA01000027">
    <property type="protein sequence ID" value="OGG58797.1"/>
    <property type="molecule type" value="Genomic_DNA"/>
</dbReference>
<organism evidence="2 3">
    <name type="scientific">Candidatus Kaiserbacteria bacterium RIFCSPHIGHO2_01_FULL_56_24</name>
    <dbReference type="NCBI Taxonomy" id="1798487"/>
    <lineage>
        <taxon>Bacteria</taxon>
        <taxon>Candidatus Kaiseribacteriota</taxon>
    </lineage>
</organism>
<gene>
    <name evidence="2" type="ORF">A2765_05255</name>
</gene>
<dbReference type="InterPro" id="IPR027417">
    <property type="entry name" value="P-loop_NTPase"/>
</dbReference>
<accession>A0A1F6DBV7</accession>
<evidence type="ECO:0000313" key="2">
    <source>
        <dbReference type="EMBL" id="OGG58797.1"/>
    </source>
</evidence>
<dbReference type="Pfam" id="PF20030">
    <property type="entry name" value="bpMoxR"/>
    <property type="match status" value="1"/>
</dbReference>
<comment type="caution">
    <text evidence="2">The sequence shown here is derived from an EMBL/GenBank/DDBJ whole genome shotgun (WGS) entry which is preliminary data.</text>
</comment>
<evidence type="ECO:0000313" key="3">
    <source>
        <dbReference type="Proteomes" id="UP000176377"/>
    </source>
</evidence>
<dbReference type="AlphaFoldDB" id="A0A1F6DBV7"/>
<name>A0A1F6DBV7_9BACT</name>